<accession>A0A401ZY78</accession>
<evidence type="ECO:0000256" key="1">
    <source>
        <dbReference type="SAM" id="MobiDB-lite"/>
    </source>
</evidence>
<proteinExistence type="predicted"/>
<keyword evidence="4" id="KW-1185">Reference proteome</keyword>
<reference evidence="4" key="1">
    <citation type="submission" date="2018-12" db="EMBL/GenBank/DDBJ databases">
        <title>Tengunoibacter tsumagoiensis gen. nov., sp. nov., Dictyobacter kobayashii sp. nov., D. alpinus sp. nov., and D. joshuensis sp. nov. and description of Dictyobacteraceae fam. nov. within the order Ktedonobacterales isolated from Tengu-no-mugimeshi.</title>
        <authorList>
            <person name="Wang C.M."/>
            <person name="Zheng Y."/>
            <person name="Sakai Y."/>
            <person name="Toyoda A."/>
            <person name="Minakuchi Y."/>
            <person name="Abe K."/>
            <person name="Yokota A."/>
            <person name="Yabe S."/>
        </authorList>
    </citation>
    <scope>NUCLEOTIDE SEQUENCE [LARGE SCALE GENOMIC DNA]</scope>
    <source>
        <strain evidence="4">Uno3</strain>
    </source>
</reference>
<dbReference type="EMBL" id="BIFR01000001">
    <property type="protein sequence ID" value="GCE11799.1"/>
    <property type="molecule type" value="Genomic_DNA"/>
</dbReference>
<evidence type="ECO:0000313" key="4">
    <source>
        <dbReference type="Proteomes" id="UP000287352"/>
    </source>
</evidence>
<sequence>MKAVAVALVLIAGAAVVLWFANTLNSWVLGGLIGGLAALLLSIPITLTLFSYLSRRHDERLRTEAREEEELFLARAQQYRAYPTYLQSGEQYASLDFPRVLSYEDDEPEYVDAESASWYEDEDDWYVSQPPQELRREQLRQLPPPRQVEEPTRQLKQISQQGSSTKQVRSRTGSQRGRETTGRLQSAAFPGYQVESSRSQFQSQALRTARLEAVRKIEQDEDRTIIQRPPAKRSMTTRHERMRALRQKRAAERSGYQDRSRLEGSLKRPESKQRHQTDPAFGYSLPPSLVEGESMTHPQYEYGEPRTTDLDPDASLEQLNRPHLRKAPYMYDDDPLRQEMSQHVDEPITRRSSRNLAKYRKDQ</sequence>
<feature type="region of interest" description="Disordered" evidence="1">
    <location>
        <begin position="221"/>
        <end position="363"/>
    </location>
</feature>
<evidence type="ECO:0000313" key="3">
    <source>
        <dbReference type="EMBL" id="GCE11799.1"/>
    </source>
</evidence>
<feature type="compositionally biased region" description="Basic and acidic residues" evidence="1">
    <location>
        <begin position="237"/>
        <end position="277"/>
    </location>
</feature>
<evidence type="ECO:0000256" key="2">
    <source>
        <dbReference type="SAM" id="Phobius"/>
    </source>
</evidence>
<feature type="compositionally biased region" description="Polar residues" evidence="1">
    <location>
        <begin position="154"/>
        <end position="175"/>
    </location>
</feature>
<feature type="compositionally biased region" description="Basic and acidic residues" evidence="1">
    <location>
        <begin position="334"/>
        <end position="349"/>
    </location>
</feature>
<comment type="caution">
    <text evidence="3">The sequence shown here is derived from an EMBL/GenBank/DDBJ whole genome shotgun (WGS) entry which is preliminary data.</text>
</comment>
<dbReference type="Proteomes" id="UP000287352">
    <property type="component" value="Unassembled WGS sequence"/>
</dbReference>
<dbReference type="RefSeq" id="WP_161975350.1">
    <property type="nucleotide sequence ID" value="NZ_BIFR01000001.1"/>
</dbReference>
<feature type="transmembrane region" description="Helical" evidence="2">
    <location>
        <begin position="33"/>
        <end position="53"/>
    </location>
</feature>
<keyword evidence="2" id="KW-0812">Transmembrane</keyword>
<keyword evidence="2" id="KW-0472">Membrane</keyword>
<name>A0A401ZY78_9CHLR</name>
<keyword evidence="2" id="KW-1133">Transmembrane helix</keyword>
<dbReference type="AlphaFoldDB" id="A0A401ZY78"/>
<protein>
    <submittedName>
        <fullName evidence="3">Uncharacterized protein</fullName>
    </submittedName>
</protein>
<gene>
    <name evidence="3" type="ORF">KTT_16580</name>
</gene>
<organism evidence="3 4">
    <name type="scientific">Tengunoibacter tsumagoiensis</name>
    <dbReference type="NCBI Taxonomy" id="2014871"/>
    <lineage>
        <taxon>Bacteria</taxon>
        <taxon>Bacillati</taxon>
        <taxon>Chloroflexota</taxon>
        <taxon>Ktedonobacteria</taxon>
        <taxon>Ktedonobacterales</taxon>
        <taxon>Dictyobacteraceae</taxon>
        <taxon>Tengunoibacter</taxon>
    </lineage>
</organism>
<feature type="region of interest" description="Disordered" evidence="1">
    <location>
        <begin position="138"/>
        <end position="200"/>
    </location>
</feature>